<feature type="compositionally biased region" description="Basic and acidic residues" evidence="1">
    <location>
        <begin position="25"/>
        <end position="48"/>
    </location>
</feature>
<name>A0A195EDX9_9HYME</name>
<organism evidence="2 3">
    <name type="scientific">Trachymyrmex cornetzi</name>
    <dbReference type="NCBI Taxonomy" id="471704"/>
    <lineage>
        <taxon>Eukaryota</taxon>
        <taxon>Metazoa</taxon>
        <taxon>Ecdysozoa</taxon>
        <taxon>Arthropoda</taxon>
        <taxon>Hexapoda</taxon>
        <taxon>Insecta</taxon>
        <taxon>Pterygota</taxon>
        <taxon>Neoptera</taxon>
        <taxon>Endopterygota</taxon>
        <taxon>Hymenoptera</taxon>
        <taxon>Apocrita</taxon>
        <taxon>Aculeata</taxon>
        <taxon>Formicoidea</taxon>
        <taxon>Formicidae</taxon>
        <taxon>Myrmicinae</taxon>
        <taxon>Trachymyrmex</taxon>
    </lineage>
</organism>
<sequence length="132" mass="15508">MPHWSWPRSLVRGNVTRRQGNCLVDSRRTKEERERERERAGDRRREQGEQGPHGTRLGVGTPKSCGRDLRMREGRLWWSIGRRAPQQRRVTAPLFWESGTCFFPLHRRRASHRFNCIFRLLPSSSSAASQAR</sequence>
<proteinExistence type="predicted"/>
<reference evidence="2 3" key="1">
    <citation type="submission" date="2015-09" db="EMBL/GenBank/DDBJ databases">
        <title>Trachymyrmex cornetzi WGS genome.</title>
        <authorList>
            <person name="Nygaard S."/>
            <person name="Hu H."/>
            <person name="Boomsma J."/>
            <person name="Zhang G."/>
        </authorList>
    </citation>
    <scope>NUCLEOTIDE SEQUENCE [LARGE SCALE GENOMIC DNA]</scope>
    <source>
        <strain evidence="2">Tcor2-1</strain>
        <tissue evidence="2">Whole body</tissue>
    </source>
</reference>
<dbReference type="AlphaFoldDB" id="A0A195EDX9"/>
<accession>A0A195EDX9</accession>
<evidence type="ECO:0000313" key="3">
    <source>
        <dbReference type="Proteomes" id="UP000078492"/>
    </source>
</evidence>
<evidence type="ECO:0000313" key="2">
    <source>
        <dbReference type="EMBL" id="KYN23049.1"/>
    </source>
</evidence>
<evidence type="ECO:0000256" key="1">
    <source>
        <dbReference type="SAM" id="MobiDB-lite"/>
    </source>
</evidence>
<feature type="region of interest" description="Disordered" evidence="1">
    <location>
        <begin position="23"/>
        <end position="67"/>
    </location>
</feature>
<gene>
    <name evidence="2" type="ORF">ALC57_04833</name>
</gene>
<keyword evidence="3" id="KW-1185">Reference proteome</keyword>
<dbReference type="Proteomes" id="UP000078492">
    <property type="component" value="Unassembled WGS sequence"/>
</dbReference>
<dbReference type="EMBL" id="KQ979074">
    <property type="protein sequence ID" value="KYN23049.1"/>
    <property type="molecule type" value="Genomic_DNA"/>
</dbReference>
<protein>
    <submittedName>
        <fullName evidence="2">Uncharacterized protein</fullName>
    </submittedName>
</protein>